<keyword evidence="1" id="KW-0472">Membrane</keyword>
<evidence type="ECO:0000256" key="1">
    <source>
        <dbReference type="SAM" id="Phobius"/>
    </source>
</evidence>
<accession>A0A9D5C7C1</accession>
<organism evidence="2 3">
    <name type="scientific">Dioscorea zingiberensis</name>
    <dbReference type="NCBI Taxonomy" id="325984"/>
    <lineage>
        <taxon>Eukaryota</taxon>
        <taxon>Viridiplantae</taxon>
        <taxon>Streptophyta</taxon>
        <taxon>Embryophyta</taxon>
        <taxon>Tracheophyta</taxon>
        <taxon>Spermatophyta</taxon>
        <taxon>Magnoliopsida</taxon>
        <taxon>Liliopsida</taxon>
        <taxon>Dioscoreales</taxon>
        <taxon>Dioscoreaceae</taxon>
        <taxon>Dioscorea</taxon>
    </lineage>
</organism>
<gene>
    <name evidence="2" type="ORF">J5N97_024636</name>
</gene>
<reference evidence="2" key="1">
    <citation type="submission" date="2021-03" db="EMBL/GenBank/DDBJ databases">
        <authorList>
            <person name="Li Z."/>
            <person name="Yang C."/>
        </authorList>
    </citation>
    <scope>NUCLEOTIDE SEQUENCE</scope>
    <source>
        <strain evidence="2">Dzin_1.0</strain>
        <tissue evidence="2">Leaf</tissue>
    </source>
</reference>
<feature type="transmembrane region" description="Helical" evidence="1">
    <location>
        <begin position="170"/>
        <end position="190"/>
    </location>
</feature>
<dbReference type="AlphaFoldDB" id="A0A9D5C7C1"/>
<feature type="transmembrane region" description="Helical" evidence="1">
    <location>
        <begin position="107"/>
        <end position="126"/>
    </location>
</feature>
<dbReference type="PANTHER" id="PTHR36000:SF3">
    <property type="entry name" value="EMBRYO DEFECTIVE 1273"/>
    <property type="match status" value="1"/>
</dbReference>
<proteinExistence type="predicted"/>
<dbReference type="Proteomes" id="UP001085076">
    <property type="component" value="Miscellaneous, Linkage group lg07"/>
</dbReference>
<evidence type="ECO:0000313" key="2">
    <source>
        <dbReference type="EMBL" id="KAJ0967719.1"/>
    </source>
</evidence>
<dbReference type="PANTHER" id="PTHR36000">
    <property type="entry name" value="DEFECTIVE 1273 PROTEIN, PUTATIVE-RELATED"/>
    <property type="match status" value="1"/>
</dbReference>
<protein>
    <submittedName>
        <fullName evidence="2">Uncharacterized protein</fullName>
    </submittedName>
</protein>
<dbReference type="EMBL" id="JAGGNH010000007">
    <property type="protein sequence ID" value="KAJ0967719.1"/>
    <property type="molecule type" value="Genomic_DNA"/>
</dbReference>
<keyword evidence="1" id="KW-1133">Transmembrane helix</keyword>
<dbReference type="OrthoDB" id="742048at2759"/>
<name>A0A9D5C7C1_9LILI</name>
<sequence>MAAALAALSSPPSWASTSRIEVARNQRNLTLQHCSHISRSYYRRIYTTNLVQASAAEHFGKPTKFTDYLNNLADKAQHATSKTIKEFPWNEAKDLVLVRVLLLAKNVATWFFIACFIFGSISDLYLSVARKKELMIPIGLFIGVILAEILRESSVEFFQKSLKDEETTWHLIGVGFIFILVRLISLCFNLQGRLLLSHISNGGLMQVLWLMKRKQQTEHNKDQDEQTTNAHR</sequence>
<reference evidence="2" key="2">
    <citation type="journal article" date="2022" name="Hortic Res">
        <title>The genome of Dioscorea zingiberensis sheds light on the biosynthesis, origin and evolution of the medicinally important diosgenin saponins.</title>
        <authorList>
            <person name="Li Y."/>
            <person name="Tan C."/>
            <person name="Li Z."/>
            <person name="Guo J."/>
            <person name="Li S."/>
            <person name="Chen X."/>
            <person name="Wang C."/>
            <person name="Dai X."/>
            <person name="Yang H."/>
            <person name="Song W."/>
            <person name="Hou L."/>
            <person name="Xu J."/>
            <person name="Tong Z."/>
            <person name="Xu A."/>
            <person name="Yuan X."/>
            <person name="Wang W."/>
            <person name="Yang Q."/>
            <person name="Chen L."/>
            <person name="Sun Z."/>
            <person name="Wang K."/>
            <person name="Pan B."/>
            <person name="Chen J."/>
            <person name="Bao Y."/>
            <person name="Liu F."/>
            <person name="Qi X."/>
            <person name="Gang D.R."/>
            <person name="Wen J."/>
            <person name="Li J."/>
        </authorList>
    </citation>
    <scope>NUCLEOTIDE SEQUENCE</scope>
    <source>
        <strain evidence="2">Dzin_1.0</strain>
    </source>
</reference>
<comment type="caution">
    <text evidence="2">The sequence shown here is derived from an EMBL/GenBank/DDBJ whole genome shotgun (WGS) entry which is preliminary data.</text>
</comment>
<feature type="transmembrane region" description="Helical" evidence="1">
    <location>
        <begin position="133"/>
        <end position="150"/>
    </location>
</feature>
<keyword evidence="3" id="KW-1185">Reference proteome</keyword>
<evidence type="ECO:0000313" key="3">
    <source>
        <dbReference type="Proteomes" id="UP001085076"/>
    </source>
</evidence>
<keyword evidence="1" id="KW-0812">Transmembrane</keyword>